<name>A0ABN7SS25_OIKDI</name>
<gene>
    <name evidence="1" type="ORF">OKIOD_LOCUS11316</name>
</gene>
<protein>
    <submittedName>
        <fullName evidence="1">Oidioi.mRNA.OKI2018_I69.chr1.g2551.t1.cds</fullName>
    </submittedName>
</protein>
<evidence type="ECO:0000313" key="1">
    <source>
        <dbReference type="EMBL" id="CAG5105900.1"/>
    </source>
</evidence>
<proteinExistence type="predicted"/>
<reference evidence="1 2" key="1">
    <citation type="submission" date="2021-04" db="EMBL/GenBank/DDBJ databases">
        <authorList>
            <person name="Bliznina A."/>
        </authorList>
    </citation>
    <scope>NUCLEOTIDE SEQUENCE [LARGE SCALE GENOMIC DNA]</scope>
</reference>
<dbReference type="EMBL" id="OU015566">
    <property type="protein sequence ID" value="CAG5105900.1"/>
    <property type="molecule type" value="Genomic_DNA"/>
</dbReference>
<evidence type="ECO:0000313" key="2">
    <source>
        <dbReference type="Proteomes" id="UP001158576"/>
    </source>
</evidence>
<keyword evidence="2" id="KW-1185">Reference proteome</keyword>
<organism evidence="1 2">
    <name type="scientific">Oikopleura dioica</name>
    <name type="common">Tunicate</name>
    <dbReference type="NCBI Taxonomy" id="34765"/>
    <lineage>
        <taxon>Eukaryota</taxon>
        <taxon>Metazoa</taxon>
        <taxon>Chordata</taxon>
        <taxon>Tunicata</taxon>
        <taxon>Appendicularia</taxon>
        <taxon>Copelata</taxon>
        <taxon>Oikopleuridae</taxon>
        <taxon>Oikopleura</taxon>
    </lineage>
</organism>
<sequence length="66" mass="7812">MSLKLMRVWRTYDTIDFENSSEIATTEESSRYENVFVSESNSRSDCVICCCCFSFTISWNNTWSNW</sequence>
<accession>A0ABN7SS25</accession>
<dbReference type="Proteomes" id="UP001158576">
    <property type="component" value="Chromosome 1"/>
</dbReference>